<evidence type="ECO:0000313" key="3">
    <source>
        <dbReference type="Proteomes" id="UP000644756"/>
    </source>
</evidence>
<organism evidence="2 3">
    <name type="scientific">Paenibacillus abyssi</name>
    <dbReference type="NCBI Taxonomy" id="1340531"/>
    <lineage>
        <taxon>Bacteria</taxon>
        <taxon>Bacillati</taxon>
        <taxon>Bacillota</taxon>
        <taxon>Bacilli</taxon>
        <taxon>Bacillales</taxon>
        <taxon>Paenibacillaceae</taxon>
        <taxon>Paenibacillus</taxon>
    </lineage>
</organism>
<evidence type="ECO:0000259" key="1">
    <source>
        <dbReference type="PROSITE" id="PS51186"/>
    </source>
</evidence>
<name>A0A917CK88_9BACL</name>
<protein>
    <submittedName>
        <fullName evidence="2">Acetyltransferase</fullName>
    </submittedName>
</protein>
<dbReference type="GO" id="GO:0016747">
    <property type="term" value="F:acyltransferase activity, transferring groups other than amino-acyl groups"/>
    <property type="evidence" value="ECO:0007669"/>
    <property type="project" value="InterPro"/>
</dbReference>
<dbReference type="Pfam" id="PF13302">
    <property type="entry name" value="Acetyltransf_3"/>
    <property type="match status" value="1"/>
</dbReference>
<reference evidence="2" key="1">
    <citation type="journal article" date="2014" name="Int. J. Syst. Evol. Microbiol.">
        <title>Complete genome sequence of Corynebacterium casei LMG S-19264T (=DSM 44701T), isolated from a smear-ripened cheese.</title>
        <authorList>
            <consortium name="US DOE Joint Genome Institute (JGI-PGF)"/>
            <person name="Walter F."/>
            <person name="Albersmeier A."/>
            <person name="Kalinowski J."/>
            <person name="Ruckert C."/>
        </authorList>
    </citation>
    <scope>NUCLEOTIDE SEQUENCE</scope>
    <source>
        <strain evidence="2">CGMCC 1.12987</strain>
    </source>
</reference>
<evidence type="ECO:0000313" key="2">
    <source>
        <dbReference type="EMBL" id="GGF91459.1"/>
    </source>
</evidence>
<gene>
    <name evidence="2" type="ORF">GCM10010916_05930</name>
</gene>
<sequence>MNAIPFLNGSRLFLRPLQENDAESNYLNWFNDAEVCKQNNHYRYPYLYQDALQYIQYAQKTKESLILAIVTLEDHVHIGNISLQDIHFINRTADFAIVLGEKKYWNKGYASEAAKLIIAHGFQELNLNRISCGTYHTNVGMQRLAESLGFIKEGVRRQAAYKQNQYIDVIEYGILRNEWLIRNAAYVPEGERNNE</sequence>
<dbReference type="EMBL" id="BMGR01000002">
    <property type="protein sequence ID" value="GGF91459.1"/>
    <property type="molecule type" value="Genomic_DNA"/>
</dbReference>
<dbReference type="AlphaFoldDB" id="A0A917CK88"/>
<proteinExistence type="predicted"/>
<dbReference type="InterPro" id="IPR016181">
    <property type="entry name" value="Acyl_CoA_acyltransferase"/>
</dbReference>
<dbReference type="Proteomes" id="UP000644756">
    <property type="component" value="Unassembled WGS sequence"/>
</dbReference>
<dbReference type="PANTHER" id="PTHR43415:SF3">
    <property type="entry name" value="GNAT-FAMILY ACETYLTRANSFERASE"/>
    <property type="match status" value="1"/>
</dbReference>
<keyword evidence="3" id="KW-1185">Reference proteome</keyword>
<comment type="caution">
    <text evidence="2">The sequence shown here is derived from an EMBL/GenBank/DDBJ whole genome shotgun (WGS) entry which is preliminary data.</text>
</comment>
<dbReference type="Gene3D" id="3.40.630.30">
    <property type="match status" value="1"/>
</dbReference>
<dbReference type="PROSITE" id="PS51186">
    <property type="entry name" value="GNAT"/>
    <property type="match status" value="1"/>
</dbReference>
<accession>A0A917CK88</accession>
<dbReference type="InterPro" id="IPR000182">
    <property type="entry name" value="GNAT_dom"/>
</dbReference>
<dbReference type="SUPFAM" id="SSF55729">
    <property type="entry name" value="Acyl-CoA N-acyltransferases (Nat)"/>
    <property type="match status" value="1"/>
</dbReference>
<feature type="domain" description="N-acetyltransferase" evidence="1">
    <location>
        <begin position="12"/>
        <end position="177"/>
    </location>
</feature>
<reference evidence="2" key="2">
    <citation type="submission" date="2020-09" db="EMBL/GenBank/DDBJ databases">
        <authorList>
            <person name="Sun Q."/>
            <person name="Zhou Y."/>
        </authorList>
    </citation>
    <scope>NUCLEOTIDE SEQUENCE</scope>
    <source>
        <strain evidence="2">CGMCC 1.12987</strain>
    </source>
</reference>
<dbReference type="PANTHER" id="PTHR43415">
    <property type="entry name" value="SPERMIDINE N(1)-ACETYLTRANSFERASE"/>
    <property type="match status" value="1"/>
</dbReference>
<dbReference type="RefSeq" id="WP_188528888.1">
    <property type="nucleotide sequence ID" value="NZ_BMGR01000002.1"/>
</dbReference>